<name>A0A081B9X0_9HYPH</name>
<keyword evidence="1" id="KW-1133">Transmembrane helix</keyword>
<dbReference type="PANTHER" id="PTHR38602">
    <property type="entry name" value="INNER MEMBRANE PROTEIN-RELATED"/>
    <property type="match status" value="1"/>
</dbReference>
<dbReference type="STRING" id="1333998.M2A_1337"/>
<keyword evidence="3" id="KW-1185">Reference proteome</keyword>
<dbReference type="InterPro" id="IPR019201">
    <property type="entry name" value="DUF2065"/>
</dbReference>
<organism evidence="2 3">
    <name type="scientific">Tepidicaulis marinus</name>
    <dbReference type="NCBI Taxonomy" id="1333998"/>
    <lineage>
        <taxon>Bacteria</taxon>
        <taxon>Pseudomonadati</taxon>
        <taxon>Pseudomonadota</taxon>
        <taxon>Alphaproteobacteria</taxon>
        <taxon>Hyphomicrobiales</taxon>
        <taxon>Parvibaculaceae</taxon>
        <taxon>Tepidicaulis</taxon>
    </lineage>
</organism>
<comment type="caution">
    <text evidence="2">The sequence shown here is derived from an EMBL/GenBank/DDBJ whole genome shotgun (WGS) entry which is preliminary data.</text>
</comment>
<dbReference type="Pfam" id="PF09838">
    <property type="entry name" value="DUF2065"/>
    <property type="match status" value="1"/>
</dbReference>
<accession>A0A081B9X0</accession>
<keyword evidence="1" id="KW-0812">Transmembrane</keyword>
<proteinExistence type="predicted"/>
<feature type="transmembrane region" description="Helical" evidence="1">
    <location>
        <begin position="39"/>
        <end position="59"/>
    </location>
</feature>
<evidence type="ECO:0000256" key="1">
    <source>
        <dbReference type="SAM" id="Phobius"/>
    </source>
</evidence>
<reference evidence="2 3" key="1">
    <citation type="submission" date="2014-07" db="EMBL/GenBank/DDBJ databases">
        <title>Tepidicaulis marinum gen. nov., sp. nov., a novel marine bacterium denitrifying nitrate to nitrous oxide strictly under microaerobic conditions.</title>
        <authorList>
            <person name="Takeuchi M."/>
            <person name="Yamagishi T."/>
            <person name="Kamagata Y."/>
            <person name="Oshima K."/>
            <person name="Hattori M."/>
            <person name="Katayama T."/>
            <person name="Hanada S."/>
            <person name="Tamaki H."/>
            <person name="Marumo K."/>
            <person name="Maeda H."/>
            <person name="Nedachi M."/>
            <person name="Iwasaki W."/>
            <person name="Suwa Y."/>
            <person name="Sakata S."/>
        </authorList>
    </citation>
    <scope>NUCLEOTIDE SEQUENCE [LARGE SCALE GENOMIC DNA]</scope>
    <source>
        <strain evidence="2 3">MA2</strain>
    </source>
</reference>
<dbReference type="PANTHER" id="PTHR38602:SF1">
    <property type="entry name" value="INNER MEMBRANE PROTEIN"/>
    <property type="match status" value="1"/>
</dbReference>
<protein>
    <submittedName>
        <fullName evidence="2">Conserved protein</fullName>
    </submittedName>
</protein>
<keyword evidence="1" id="KW-0472">Membrane</keyword>
<dbReference type="eggNOG" id="COG3242">
    <property type="taxonomic scope" value="Bacteria"/>
</dbReference>
<dbReference type="AlphaFoldDB" id="A0A081B9X0"/>
<evidence type="ECO:0000313" key="2">
    <source>
        <dbReference type="EMBL" id="GAK44838.1"/>
    </source>
</evidence>
<sequence length="61" mass="6570">MNDLWAAIGLFLALEGALYAAFPGGVKRMMERAKEMPDATLRFAGLTALGAGFLIVWLVRG</sequence>
<evidence type="ECO:0000313" key="3">
    <source>
        <dbReference type="Proteomes" id="UP000028702"/>
    </source>
</evidence>
<dbReference type="RefSeq" id="WP_045444760.1">
    <property type="nucleotide sequence ID" value="NZ_BBIO01000005.1"/>
</dbReference>
<dbReference type="EMBL" id="BBIO01000005">
    <property type="protein sequence ID" value="GAK44838.1"/>
    <property type="molecule type" value="Genomic_DNA"/>
</dbReference>
<dbReference type="Proteomes" id="UP000028702">
    <property type="component" value="Unassembled WGS sequence"/>
</dbReference>
<gene>
    <name evidence="2" type="ORF">M2A_1337</name>
</gene>